<protein>
    <recommendedName>
        <fullName evidence="4">Glycerophosphoryl diester phosphodiesterase membrane domain-containing protein</fullName>
    </recommendedName>
</protein>
<evidence type="ECO:0000313" key="3">
    <source>
        <dbReference type="Proteomes" id="UP000017396"/>
    </source>
</evidence>
<accession>U5QJZ5</accession>
<dbReference type="RefSeq" id="WP_023174450.1">
    <property type="nucleotide sequence ID" value="NC_022600.1"/>
</dbReference>
<gene>
    <name evidence="2" type="ORF">GKIL_2967</name>
</gene>
<dbReference type="Proteomes" id="UP000017396">
    <property type="component" value="Chromosome"/>
</dbReference>
<dbReference type="STRING" id="1183438.GKIL_2967"/>
<keyword evidence="1" id="KW-0472">Membrane</keyword>
<keyword evidence="1" id="KW-1133">Transmembrane helix</keyword>
<feature type="transmembrane region" description="Helical" evidence="1">
    <location>
        <begin position="186"/>
        <end position="207"/>
    </location>
</feature>
<evidence type="ECO:0000256" key="1">
    <source>
        <dbReference type="SAM" id="Phobius"/>
    </source>
</evidence>
<reference evidence="2 3" key="1">
    <citation type="journal article" date="2013" name="PLoS ONE">
        <title>Cultivation and Complete Genome Sequencing of Gloeobacter kilaueensis sp. nov., from a Lava Cave in Kilauea Caldera, Hawai'i.</title>
        <authorList>
            <person name="Saw J.H."/>
            <person name="Schatz M."/>
            <person name="Brown M.V."/>
            <person name="Kunkel D.D."/>
            <person name="Foster J.S."/>
            <person name="Shick H."/>
            <person name="Christensen S."/>
            <person name="Hou S."/>
            <person name="Wan X."/>
            <person name="Donachie S.P."/>
        </authorList>
    </citation>
    <scope>NUCLEOTIDE SEQUENCE [LARGE SCALE GENOMIC DNA]</scope>
    <source>
        <strain evidence="3">JS</strain>
    </source>
</reference>
<dbReference type="EMBL" id="CP003587">
    <property type="protein sequence ID" value="AGY59213.1"/>
    <property type="molecule type" value="Genomic_DNA"/>
</dbReference>
<dbReference type="HOGENOM" id="CLU_106257_0_0_3"/>
<evidence type="ECO:0000313" key="2">
    <source>
        <dbReference type="EMBL" id="AGY59213.1"/>
    </source>
</evidence>
<dbReference type="PATRIC" id="fig|1183438.3.peg.2924"/>
<dbReference type="KEGG" id="glj:GKIL_2967"/>
<organism evidence="2 3">
    <name type="scientific">Gloeobacter kilaueensis (strain ATCC BAA-2537 / CCAP 1431/1 / ULC 316 / JS1)</name>
    <dbReference type="NCBI Taxonomy" id="1183438"/>
    <lineage>
        <taxon>Bacteria</taxon>
        <taxon>Bacillati</taxon>
        <taxon>Cyanobacteriota</taxon>
        <taxon>Cyanophyceae</taxon>
        <taxon>Gloeobacterales</taxon>
        <taxon>Gloeobacteraceae</taxon>
        <taxon>Gloeobacter</taxon>
    </lineage>
</organism>
<proteinExistence type="predicted"/>
<keyword evidence="1" id="KW-0812">Transmembrane</keyword>
<sequence length="257" mass="27213">MPQSSLSLQSLYPRLLAVTPRIYWPLLVLQLVALVANLGVNSLADGPGRGAAAALVPLVLDPILTGTSLAFACQVLTAAVPDFGAALTRGVRTWPVLIATSILTVLAAIAPTGWLFYFAYRRFEQAFQGHEGLVAVALPFALMIVLAVPGIYLGVRLFVTVPLHFGESHGPLSPLPRSWQLTRGRWWSAAVAFLPLGLLVLALGLPLSLLVGPTGLAPLLLPGNPGLAGGVLALRLVGPLGWTLYMIYCLELIKCKS</sequence>
<feature type="transmembrane region" description="Helical" evidence="1">
    <location>
        <begin position="132"/>
        <end position="155"/>
    </location>
</feature>
<dbReference type="AlphaFoldDB" id="U5QJZ5"/>
<feature type="transmembrane region" description="Helical" evidence="1">
    <location>
        <begin position="21"/>
        <end position="43"/>
    </location>
</feature>
<keyword evidence="3" id="KW-1185">Reference proteome</keyword>
<feature type="transmembrane region" description="Helical" evidence="1">
    <location>
        <begin position="227"/>
        <end position="248"/>
    </location>
</feature>
<feature type="transmembrane region" description="Helical" evidence="1">
    <location>
        <begin position="96"/>
        <end position="120"/>
    </location>
</feature>
<name>U5QJZ5_GLOK1</name>
<evidence type="ECO:0008006" key="4">
    <source>
        <dbReference type="Google" id="ProtNLM"/>
    </source>
</evidence>